<sequence length="309" mass="32824">MVNDSKPGSHVFKRIAIFGVGLIGGSFALALKKAGAVQQVVGVGRSQASLQRAQELGIIDQIASSVEDAVCGADLILIAAPVAQTAAILMAMQPYLQTGTVVTDAGSTKADVVAAARQAMGQKLAQFVPAHPIAGRELNGPDAALVDLYAGKKIVITRLPENSADDVNLVANAWQQCGAIIHHLSPAEHDAVFAAVSHLPHLLAYALVDDIARKPHAERLFQYAASGFRDFTRIAGSSPEMWRDISLANRDAMLQELDSYTAQLGRLRAHLLAGDAQAIEAIYSNAQLARHNWITAIETAEKQRKDGGD</sequence>
<organism evidence="12 13">
    <name type="scientific">Undibacterium parvum</name>
    <dbReference type="NCBI Taxonomy" id="401471"/>
    <lineage>
        <taxon>Bacteria</taxon>
        <taxon>Pseudomonadati</taxon>
        <taxon>Pseudomonadota</taxon>
        <taxon>Betaproteobacteria</taxon>
        <taxon>Burkholderiales</taxon>
        <taxon>Oxalobacteraceae</taxon>
        <taxon>Undibacterium</taxon>
    </lineage>
</organism>
<feature type="transmembrane region" description="Helical" evidence="10">
    <location>
        <begin position="12"/>
        <end position="31"/>
    </location>
</feature>
<evidence type="ECO:0000256" key="6">
    <source>
        <dbReference type="ARBA" id="ARBA00023002"/>
    </source>
</evidence>
<evidence type="ECO:0000256" key="10">
    <source>
        <dbReference type="SAM" id="Phobius"/>
    </source>
</evidence>
<keyword evidence="6" id="KW-0560">Oxidoreductase</keyword>
<dbReference type="GO" id="GO:0004665">
    <property type="term" value="F:prephenate dehydrogenase (NADP+) activity"/>
    <property type="evidence" value="ECO:0007669"/>
    <property type="project" value="InterPro"/>
</dbReference>
<dbReference type="Pfam" id="PF20463">
    <property type="entry name" value="PDH_C"/>
    <property type="match status" value="1"/>
</dbReference>
<evidence type="ECO:0000256" key="4">
    <source>
        <dbReference type="ARBA" id="ARBA00022498"/>
    </source>
</evidence>
<evidence type="ECO:0000256" key="5">
    <source>
        <dbReference type="ARBA" id="ARBA00022605"/>
    </source>
</evidence>
<protein>
    <recommendedName>
        <fullName evidence="3">prephenate dehydrogenase</fullName>
        <ecNumber evidence="3">1.3.1.12</ecNumber>
    </recommendedName>
</protein>
<dbReference type="FunFam" id="3.40.50.720:FF:000208">
    <property type="entry name" value="Prephenate dehydrogenase"/>
    <property type="match status" value="1"/>
</dbReference>
<reference evidence="12 13" key="1">
    <citation type="journal article" date="2011" name="Int. J. Syst. Evol. Microbiol.">
        <title>Description of Undibacterium oligocarboniphilum sp. nov., isolated from purified water, and Undibacterium pigrum strain CCUG 49012 as the type strain of Undibacterium parvum sp. nov., and emended descriptions of the genus Undibacterium and the species Undibacterium pigrum.</title>
        <authorList>
            <person name="Eder W."/>
            <person name="Wanner G."/>
            <person name="Ludwig W."/>
            <person name="Busse H.J."/>
            <person name="Ziemke-Kageler F."/>
            <person name="Lang E."/>
        </authorList>
    </citation>
    <scope>NUCLEOTIDE SEQUENCE [LARGE SCALE GENOMIC DNA]</scope>
    <source>
        <strain evidence="12 13">DSM 23061</strain>
    </source>
</reference>
<dbReference type="GO" id="GO:0006571">
    <property type="term" value="P:tyrosine biosynthetic process"/>
    <property type="evidence" value="ECO:0007669"/>
    <property type="project" value="UniProtKB-KW"/>
</dbReference>
<dbReference type="InterPro" id="IPR050812">
    <property type="entry name" value="Preph/Arog_dehydrog"/>
</dbReference>
<gene>
    <name evidence="12" type="ORF">EJN92_13960</name>
</gene>
<dbReference type="InterPro" id="IPR046826">
    <property type="entry name" value="PDH_N"/>
</dbReference>
<dbReference type="Gene3D" id="3.40.50.720">
    <property type="entry name" value="NAD(P)-binding Rossmann-like Domain"/>
    <property type="match status" value="1"/>
</dbReference>
<dbReference type="PANTHER" id="PTHR21363:SF0">
    <property type="entry name" value="PREPHENATE DEHYDROGENASE [NADP(+)]"/>
    <property type="match status" value="1"/>
</dbReference>
<evidence type="ECO:0000256" key="8">
    <source>
        <dbReference type="ARBA" id="ARBA00023141"/>
    </source>
</evidence>
<dbReference type="InterPro" id="IPR003099">
    <property type="entry name" value="Prephen_DH"/>
</dbReference>
<dbReference type="SUPFAM" id="SSF48179">
    <property type="entry name" value="6-phosphogluconate dehydrogenase C-terminal domain-like"/>
    <property type="match status" value="1"/>
</dbReference>
<dbReference type="GO" id="GO:0008977">
    <property type="term" value="F:prephenate dehydrogenase (NAD+) activity"/>
    <property type="evidence" value="ECO:0007669"/>
    <property type="project" value="UniProtKB-EC"/>
</dbReference>
<dbReference type="Gene3D" id="1.10.3660.10">
    <property type="entry name" value="6-phosphogluconate dehydrogenase C-terminal like domain"/>
    <property type="match status" value="1"/>
</dbReference>
<dbReference type="EMBL" id="CP034464">
    <property type="protein sequence ID" value="AZP13008.1"/>
    <property type="molecule type" value="Genomic_DNA"/>
</dbReference>
<keyword evidence="10" id="KW-0812">Transmembrane</keyword>
<dbReference type="InterPro" id="IPR008927">
    <property type="entry name" value="6-PGluconate_DH-like_C_sf"/>
</dbReference>
<keyword evidence="10" id="KW-1133">Transmembrane helix</keyword>
<evidence type="ECO:0000256" key="1">
    <source>
        <dbReference type="ARBA" id="ARBA00005067"/>
    </source>
</evidence>
<keyword evidence="13" id="KW-1185">Reference proteome</keyword>
<evidence type="ECO:0000256" key="9">
    <source>
        <dbReference type="ARBA" id="ARBA00049260"/>
    </source>
</evidence>
<keyword evidence="8" id="KW-0057">Aromatic amino acid biosynthesis</keyword>
<dbReference type="InterPro" id="IPR036291">
    <property type="entry name" value="NAD(P)-bd_dom_sf"/>
</dbReference>
<dbReference type="Proteomes" id="UP000275663">
    <property type="component" value="Chromosome"/>
</dbReference>
<dbReference type="InterPro" id="IPR046825">
    <property type="entry name" value="PDH_C"/>
</dbReference>
<name>A0A3S9HLR1_9BURK</name>
<accession>A0A3S9HLR1</accession>
<evidence type="ECO:0000256" key="2">
    <source>
        <dbReference type="ARBA" id="ARBA00007964"/>
    </source>
</evidence>
<keyword evidence="4" id="KW-0827">Tyrosine biosynthesis</keyword>
<dbReference type="AlphaFoldDB" id="A0A3S9HLR1"/>
<evidence type="ECO:0000256" key="7">
    <source>
        <dbReference type="ARBA" id="ARBA00023027"/>
    </source>
</evidence>
<keyword evidence="7" id="KW-0520">NAD</keyword>
<dbReference type="PROSITE" id="PS51176">
    <property type="entry name" value="PDH_ADH"/>
    <property type="match status" value="1"/>
</dbReference>
<comment type="catalytic activity">
    <reaction evidence="9">
        <text>prephenate + NAD(+) = 3-(4-hydroxyphenyl)pyruvate + CO2 + NADH</text>
        <dbReference type="Rhea" id="RHEA:13869"/>
        <dbReference type="ChEBI" id="CHEBI:16526"/>
        <dbReference type="ChEBI" id="CHEBI:29934"/>
        <dbReference type="ChEBI" id="CHEBI:36242"/>
        <dbReference type="ChEBI" id="CHEBI:57540"/>
        <dbReference type="ChEBI" id="CHEBI:57945"/>
        <dbReference type="EC" id="1.3.1.12"/>
    </reaction>
</comment>
<evidence type="ECO:0000313" key="12">
    <source>
        <dbReference type="EMBL" id="AZP13008.1"/>
    </source>
</evidence>
<dbReference type="RefSeq" id="WP_126128384.1">
    <property type="nucleotide sequence ID" value="NZ_CP034464.1"/>
</dbReference>
<evidence type="ECO:0000256" key="3">
    <source>
        <dbReference type="ARBA" id="ARBA00012068"/>
    </source>
</evidence>
<dbReference type="OrthoDB" id="9809920at2"/>
<dbReference type="EC" id="1.3.1.12" evidence="3"/>
<dbReference type="SUPFAM" id="SSF51735">
    <property type="entry name" value="NAD(P)-binding Rossmann-fold domains"/>
    <property type="match status" value="1"/>
</dbReference>
<dbReference type="KEGG" id="upv:EJN92_13960"/>
<feature type="domain" description="Prephenate/arogenate dehydrogenase" evidence="11">
    <location>
        <begin position="13"/>
        <end position="301"/>
    </location>
</feature>
<keyword evidence="10" id="KW-0472">Membrane</keyword>
<evidence type="ECO:0000259" key="11">
    <source>
        <dbReference type="PROSITE" id="PS51176"/>
    </source>
</evidence>
<dbReference type="PANTHER" id="PTHR21363">
    <property type="entry name" value="PREPHENATE DEHYDROGENASE"/>
    <property type="match status" value="1"/>
</dbReference>
<keyword evidence="5" id="KW-0028">Amino-acid biosynthesis</keyword>
<proteinExistence type="inferred from homology"/>
<dbReference type="GO" id="GO:0070403">
    <property type="term" value="F:NAD+ binding"/>
    <property type="evidence" value="ECO:0007669"/>
    <property type="project" value="InterPro"/>
</dbReference>
<comment type="pathway">
    <text evidence="1">Amino-acid biosynthesis; L-tyrosine biosynthesis; (4-hydroxyphenyl)pyruvate from prephenate (NAD(+) route): step 1/1.</text>
</comment>
<dbReference type="FunFam" id="1.10.3660.10:FF:000003">
    <property type="entry name" value="Prephenate dehydrogenase"/>
    <property type="match status" value="1"/>
</dbReference>
<evidence type="ECO:0000313" key="13">
    <source>
        <dbReference type="Proteomes" id="UP000275663"/>
    </source>
</evidence>
<dbReference type="Pfam" id="PF02153">
    <property type="entry name" value="PDH_N"/>
    <property type="match status" value="1"/>
</dbReference>
<comment type="similarity">
    <text evidence="2">Belongs to the prephenate/arogenate dehydrogenase family.</text>
</comment>